<dbReference type="RefSeq" id="WP_158739351.1">
    <property type="nucleotide sequence ID" value="NZ_WSLF01000002.1"/>
</dbReference>
<evidence type="ECO:0000256" key="13">
    <source>
        <dbReference type="ARBA" id="ARBA00052985"/>
    </source>
</evidence>
<sequence>MNEVQIIGTGSSVPDQIITNDHLSNIVDTSDEWISSRTGIKERRIVKGETTANLASSAAKRAIEDAGISPEDIDLIVVATMTPDYFMPSTACLVQKEIKAHNATCFDVSAACAGFIYALNIGFQFIRTGQSNTALIIGADVYSKILDWSDRSTCVLFGDGAGAAILQKSQNKGILSVYTGSDGRGDMLLTCPAVGNSNPFSSEVNLPKSVVSMNGKEVFRFATTIAPKCIEEALKHSSYTKDHIKYYVLHQANARMMEVISKKMNIDIEKFYKNIERYGNTCAGSVPLALDEMNQNGLLKKGDLLVLVGFGGGLTWGSALLQWNK</sequence>
<dbReference type="NCBIfam" id="NF006829">
    <property type="entry name" value="PRK09352.1"/>
    <property type="match status" value="1"/>
</dbReference>
<dbReference type="Gene3D" id="3.40.47.10">
    <property type="match status" value="1"/>
</dbReference>
<comment type="function">
    <text evidence="14">Catalyzes the condensation reaction of fatty acid synthesis by the addition to an acyl acceptor of two carbons from malonyl-ACP. Catalyzes the first condensation reaction which initiates fatty acid synthesis and may therefore play a role in governing the total rate of fatty acid production. Possesses both acetoacetyl-ACP synthase and acetyl transacylase activities. Its substrate specificity determines the biosynthesis of branched-chain and/or straight-chain of fatty acids.</text>
</comment>
<dbReference type="GO" id="GO:0006633">
    <property type="term" value="P:fatty acid biosynthetic process"/>
    <property type="evidence" value="ECO:0007669"/>
    <property type="project" value="UniProtKB-UniRule"/>
</dbReference>
<keyword evidence="18" id="KW-1185">Reference proteome</keyword>
<gene>
    <name evidence="14 17" type="primary">fabH</name>
    <name evidence="17" type="ORF">GND95_02935</name>
</gene>
<comment type="catalytic activity">
    <reaction evidence="13">
        <text>3-methylbutanoyl-CoA + malonyl-[ACP] + H(+) = 5-methyl-3-oxohexanoyl-[ACP] + CO2 + CoA</text>
        <dbReference type="Rhea" id="RHEA:42272"/>
        <dbReference type="Rhea" id="RHEA-COMP:9623"/>
        <dbReference type="Rhea" id="RHEA-COMP:9941"/>
        <dbReference type="ChEBI" id="CHEBI:15378"/>
        <dbReference type="ChEBI" id="CHEBI:16526"/>
        <dbReference type="ChEBI" id="CHEBI:57287"/>
        <dbReference type="ChEBI" id="CHEBI:57345"/>
        <dbReference type="ChEBI" id="CHEBI:78449"/>
        <dbReference type="ChEBI" id="CHEBI:78822"/>
        <dbReference type="EC" id="2.3.1.300"/>
    </reaction>
    <physiologicalReaction direction="left-to-right" evidence="13">
        <dbReference type="Rhea" id="RHEA:42273"/>
    </physiologicalReaction>
</comment>
<feature type="active site" evidence="14">
    <location>
        <position position="250"/>
    </location>
</feature>
<name>A0A7C8LDK3_9FIRM</name>
<protein>
    <recommendedName>
        <fullName evidence="14">Beta-ketoacyl-[acyl-carrier-protein] synthase III</fullName>
        <shortName evidence="14">Beta-ketoacyl-ACP synthase III</shortName>
        <shortName evidence="14">KAS III</shortName>
        <ecNumber evidence="14">2.3.1.180</ecNumber>
    </recommendedName>
    <alternativeName>
        <fullName evidence="14">3-oxoacyl-[acyl-carrier-protein] synthase 3</fullName>
    </alternativeName>
    <alternativeName>
        <fullName evidence="14">3-oxoacyl-[acyl-carrier-protein] synthase III</fullName>
    </alternativeName>
</protein>
<keyword evidence="3 14" id="KW-0444">Lipid biosynthesis</keyword>
<dbReference type="InterPro" id="IPR016039">
    <property type="entry name" value="Thiolase-like"/>
</dbReference>
<evidence type="ECO:0000256" key="10">
    <source>
        <dbReference type="ARBA" id="ARBA00051096"/>
    </source>
</evidence>
<dbReference type="InterPro" id="IPR004655">
    <property type="entry name" value="FabH"/>
</dbReference>
<comment type="pathway">
    <text evidence="1 14">Lipid metabolism; fatty acid biosynthesis.</text>
</comment>
<dbReference type="GO" id="GO:0033818">
    <property type="term" value="F:beta-ketoacyl-acyl-carrier-protein synthase III activity"/>
    <property type="evidence" value="ECO:0007669"/>
    <property type="project" value="UniProtKB-UniRule"/>
</dbReference>
<keyword evidence="7 14" id="KW-0275">Fatty acid biosynthesis</keyword>
<evidence type="ECO:0000256" key="14">
    <source>
        <dbReference type="HAMAP-Rule" id="MF_01815"/>
    </source>
</evidence>
<dbReference type="GO" id="GO:0005737">
    <property type="term" value="C:cytoplasm"/>
    <property type="evidence" value="ECO:0007669"/>
    <property type="project" value="UniProtKB-SubCell"/>
</dbReference>
<dbReference type="PANTHER" id="PTHR43091:SF1">
    <property type="entry name" value="BETA-KETOACYL-[ACYL-CARRIER-PROTEIN] SYNTHASE III, CHLOROPLASTIC"/>
    <property type="match status" value="1"/>
</dbReference>
<evidence type="ECO:0000256" key="9">
    <source>
        <dbReference type="ARBA" id="ARBA00023315"/>
    </source>
</evidence>
<dbReference type="OrthoDB" id="9815506at2"/>
<keyword evidence="4 14" id="KW-0808">Transferase</keyword>
<comment type="similarity">
    <text evidence="2 14">Belongs to the thiolase-like superfamily. FabH family.</text>
</comment>
<keyword evidence="8 14" id="KW-0511">Multifunctional enzyme</keyword>
<dbReference type="InterPro" id="IPR013751">
    <property type="entry name" value="ACP_syn_III_N"/>
</dbReference>
<feature type="domain" description="Beta-ketoacyl-[acyl-carrier-protein] synthase III N-terminal" evidence="16">
    <location>
        <begin position="106"/>
        <end position="183"/>
    </location>
</feature>
<organism evidence="17 18">
    <name type="scientific">Defluviitalea raffinosedens</name>
    <dbReference type="NCBI Taxonomy" id="1450156"/>
    <lineage>
        <taxon>Bacteria</taxon>
        <taxon>Bacillati</taxon>
        <taxon>Bacillota</taxon>
        <taxon>Clostridia</taxon>
        <taxon>Lachnospirales</taxon>
        <taxon>Defluviitaleaceae</taxon>
        <taxon>Defluviitalea</taxon>
    </lineage>
</organism>
<dbReference type="NCBIfam" id="TIGR00747">
    <property type="entry name" value="fabH"/>
    <property type="match status" value="1"/>
</dbReference>
<comment type="catalytic activity">
    <reaction evidence="12">
        <text>2-methylpropanoyl-CoA + malonyl-[ACP] + H(+) = 4-methyl-3-oxopentanoyl-[ACP] + CO2 + CoA</text>
        <dbReference type="Rhea" id="RHEA:42268"/>
        <dbReference type="Rhea" id="RHEA-COMP:9623"/>
        <dbReference type="Rhea" id="RHEA-COMP:9940"/>
        <dbReference type="ChEBI" id="CHEBI:15378"/>
        <dbReference type="ChEBI" id="CHEBI:16526"/>
        <dbReference type="ChEBI" id="CHEBI:57287"/>
        <dbReference type="ChEBI" id="CHEBI:57338"/>
        <dbReference type="ChEBI" id="CHEBI:78449"/>
        <dbReference type="ChEBI" id="CHEBI:78820"/>
        <dbReference type="EC" id="2.3.1.300"/>
    </reaction>
    <physiologicalReaction direction="left-to-right" evidence="12">
        <dbReference type="Rhea" id="RHEA:42269"/>
    </physiologicalReaction>
</comment>
<feature type="region of interest" description="ACP-binding" evidence="14">
    <location>
        <begin position="251"/>
        <end position="255"/>
    </location>
</feature>
<proteinExistence type="inferred from homology"/>
<reference evidence="17 18" key="1">
    <citation type="submission" date="2019-12" db="EMBL/GenBank/DDBJ databases">
        <title>Defluviitalea raffinosedens, isolated from a biogas fermenter, genome sequencing and characterization.</title>
        <authorList>
            <person name="Rettenmaier R."/>
            <person name="Schneider M."/>
            <person name="Neuhaus K."/>
            <person name="Liebl W."/>
            <person name="Zverlov V."/>
        </authorList>
    </citation>
    <scope>NUCLEOTIDE SEQUENCE [LARGE SCALE GENOMIC DNA]</scope>
    <source>
        <strain evidence="17 18">249c-K6</strain>
    </source>
</reference>
<dbReference type="Pfam" id="PF08545">
    <property type="entry name" value="ACP_syn_III"/>
    <property type="match status" value="1"/>
</dbReference>
<evidence type="ECO:0000256" key="11">
    <source>
        <dbReference type="ARBA" id="ARBA00052407"/>
    </source>
</evidence>
<dbReference type="SUPFAM" id="SSF53901">
    <property type="entry name" value="Thiolase-like"/>
    <property type="match status" value="1"/>
</dbReference>
<evidence type="ECO:0000259" key="15">
    <source>
        <dbReference type="Pfam" id="PF08541"/>
    </source>
</evidence>
<evidence type="ECO:0000256" key="8">
    <source>
        <dbReference type="ARBA" id="ARBA00023268"/>
    </source>
</evidence>
<comment type="catalytic activity">
    <reaction evidence="11">
        <text>(2S)-2-methylbutanoyl-CoA + malonyl-[ACP] + H(+) = (4S)-4-methyl-3-oxohexanoyl-[ACP] + CO2 + CoA</text>
        <dbReference type="Rhea" id="RHEA:42276"/>
        <dbReference type="Rhea" id="RHEA-COMP:9623"/>
        <dbReference type="Rhea" id="RHEA-COMP:17148"/>
        <dbReference type="ChEBI" id="CHEBI:15378"/>
        <dbReference type="ChEBI" id="CHEBI:16526"/>
        <dbReference type="ChEBI" id="CHEBI:57287"/>
        <dbReference type="ChEBI" id="CHEBI:78449"/>
        <dbReference type="ChEBI" id="CHEBI:88166"/>
        <dbReference type="ChEBI" id="CHEBI:167462"/>
        <dbReference type="EC" id="2.3.1.300"/>
    </reaction>
    <physiologicalReaction direction="left-to-right" evidence="11">
        <dbReference type="Rhea" id="RHEA:42277"/>
    </physiologicalReaction>
</comment>
<keyword evidence="9 14" id="KW-0012">Acyltransferase</keyword>
<evidence type="ECO:0000256" key="3">
    <source>
        <dbReference type="ARBA" id="ARBA00022516"/>
    </source>
</evidence>
<dbReference type="InterPro" id="IPR013747">
    <property type="entry name" value="ACP_syn_III_C"/>
</dbReference>
<evidence type="ECO:0000256" key="2">
    <source>
        <dbReference type="ARBA" id="ARBA00008642"/>
    </source>
</evidence>
<evidence type="ECO:0000256" key="5">
    <source>
        <dbReference type="ARBA" id="ARBA00022832"/>
    </source>
</evidence>
<comment type="subcellular location">
    <subcellularLocation>
        <location evidence="14">Cytoplasm</location>
    </subcellularLocation>
</comment>
<dbReference type="FunFam" id="3.40.47.10:FF:000004">
    <property type="entry name" value="3-oxoacyl-[acyl-carrier-protein] synthase 3"/>
    <property type="match status" value="1"/>
</dbReference>
<evidence type="ECO:0000256" key="6">
    <source>
        <dbReference type="ARBA" id="ARBA00023098"/>
    </source>
</evidence>
<keyword evidence="6 14" id="KW-0443">Lipid metabolism</keyword>
<evidence type="ECO:0000313" key="18">
    <source>
        <dbReference type="Proteomes" id="UP000483018"/>
    </source>
</evidence>
<comment type="subunit">
    <text evidence="14">Homodimer.</text>
</comment>
<feature type="active site" evidence="14">
    <location>
        <position position="112"/>
    </location>
</feature>
<feature type="active site" evidence="14">
    <location>
        <position position="280"/>
    </location>
</feature>
<dbReference type="Pfam" id="PF08541">
    <property type="entry name" value="ACP_syn_III_C"/>
    <property type="match status" value="1"/>
</dbReference>
<dbReference type="EC" id="2.3.1.180" evidence="14"/>
<keyword evidence="14" id="KW-0963">Cytoplasm</keyword>
<feature type="domain" description="Beta-ketoacyl-[acyl-carrier-protein] synthase III C-terminal" evidence="15">
    <location>
        <begin position="234"/>
        <end position="323"/>
    </location>
</feature>
<keyword evidence="5 14" id="KW-0276">Fatty acid metabolism</keyword>
<comment type="catalytic activity">
    <reaction evidence="10">
        <text>malonyl-[ACP] + acetyl-CoA + H(+) = 3-oxobutanoyl-[ACP] + CO2 + CoA</text>
        <dbReference type="Rhea" id="RHEA:12080"/>
        <dbReference type="Rhea" id="RHEA-COMP:9623"/>
        <dbReference type="Rhea" id="RHEA-COMP:9625"/>
        <dbReference type="ChEBI" id="CHEBI:15378"/>
        <dbReference type="ChEBI" id="CHEBI:16526"/>
        <dbReference type="ChEBI" id="CHEBI:57287"/>
        <dbReference type="ChEBI" id="CHEBI:57288"/>
        <dbReference type="ChEBI" id="CHEBI:78449"/>
        <dbReference type="ChEBI" id="CHEBI:78450"/>
        <dbReference type="EC" id="2.3.1.180"/>
    </reaction>
    <physiologicalReaction direction="left-to-right" evidence="10">
        <dbReference type="Rhea" id="RHEA:12081"/>
    </physiologicalReaction>
</comment>
<comment type="domain">
    <text evidence="14">The last Arg residue of the ACP-binding site is essential for the weak association between ACP/AcpP and FabH.</text>
</comment>
<comment type="caution">
    <text evidence="17">The sequence shown here is derived from an EMBL/GenBank/DDBJ whole genome shotgun (WGS) entry which is preliminary data.</text>
</comment>
<accession>A0A7C8LDK3</accession>
<dbReference type="HAMAP" id="MF_01815">
    <property type="entry name" value="FabH"/>
    <property type="match status" value="1"/>
</dbReference>
<dbReference type="AlphaFoldDB" id="A0A7C8LDK3"/>
<evidence type="ECO:0000256" key="12">
    <source>
        <dbReference type="ARBA" id="ARBA00052467"/>
    </source>
</evidence>
<dbReference type="GO" id="GO:0004315">
    <property type="term" value="F:3-oxoacyl-[acyl-carrier-protein] synthase activity"/>
    <property type="evidence" value="ECO:0007669"/>
    <property type="project" value="InterPro"/>
</dbReference>
<evidence type="ECO:0000259" key="16">
    <source>
        <dbReference type="Pfam" id="PF08545"/>
    </source>
</evidence>
<evidence type="ECO:0000256" key="7">
    <source>
        <dbReference type="ARBA" id="ARBA00023160"/>
    </source>
</evidence>
<evidence type="ECO:0000256" key="1">
    <source>
        <dbReference type="ARBA" id="ARBA00005194"/>
    </source>
</evidence>
<dbReference type="EMBL" id="WSLF01000002">
    <property type="protein sequence ID" value="KAE9636097.1"/>
    <property type="molecule type" value="Genomic_DNA"/>
</dbReference>
<evidence type="ECO:0000256" key="4">
    <source>
        <dbReference type="ARBA" id="ARBA00022679"/>
    </source>
</evidence>
<dbReference type="Proteomes" id="UP000483018">
    <property type="component" value="Unassembled WGS sequence"/>
</dbReference>
<dbReference type="CDD" id="cd00830">
    <property type="entry name" value="KAS_III"/>
    <property type="match status" value="1"/>
</dbReference>
<dbReference type="UniPathway" id="UPA00094"/>
<dbReference type="PANTHER" id="PTHR43091">
    <property type="entry name" value="3-OXOACYL-[ACYL-CARRIER-PROTEIN] SYNTHASE"/>
    <property type="match status" value="1"/>
</dbReference>
<evidence type="ECO:0000313" key="17">
    <source>
        <dbReference type="EMBL" id="KAE9636097.1"/>
    </source>
</evidence>